<reference evidence="3" key="3">
    <citation type="submission" date="2025-08" db="UniProtKB">
        <authorList>
            <consortium name="RefSeq"/>
        </authorList>
    </citation>
    <scope>IDENTIFICATION</scope>
    <source>
        <strain evidence="3">CBS 342.82</strain>
    </source>
</reference>
<keyword evidence="2" id="KW-1185">Reference proteome</keyword>
<accession>A0A6J3MH84</accession>
<sequence>MGASLSVSIGRSTPPPAVNTTVCGGQTYVYEQLAGYGLIPSNKRDLYGDTIGGIGSAIAIDRSSWSFDGTSYSGIIYGLPDRGWNTEGTLDYQSRIQKIYVNFTPAEDATVGQPSEPNISFDLLDTILLYDPAGNPTSGLDANQKGPYLKFPSIPFALPTANFTGDGYGGSGNGGVRVVIDAEGLFLGKDGSFWISDEYGPNIYNFAKNGSMVAAIRPPNAFIPQRNGSDSFSSNNPPRYDQSIVPNPVDPTSGRNNNQGLEGLTVNPEGTRLYALMQSALNQDGGPKNANSAQTRFVIYDLTTSPPSLLAEHVVTQSRIVPSDSTSKIARQSEIHYVSPTQFLILARDGGAGRGQGDSTQSLYRHVDVFDISNATNIAKTSDCTTCSIASSKGVLAKNVTAATYCSWLDYNVNSQLNRFGVHNGGAQDAGLLNEKWESLALAPVFGSTTNEYYLFSFSDNDFITQDGYLKGGQFQYADNSGYSLDNQVLVFKVQLPNGAKPLVS</sequence>
<evidence type="ECO:0000259" key="1">
    <source>
        <dbReference type="Pfam" id="PF13449"/>
    </source>
</evidence>
<protein>
    <recommendedName>
        <fullName evidence="1">Phytase-like domain-containing protein</fullName>
    </recommendedName>
</protein>
<dbReference type="Pfam" id="PF13449">
    <property type="entry name" value="Phytase-like"/>
    <property type="match status" value="1"/>
</dbReference>
<dbReference type="PANTHER" id="PTHR37957">
    <property type="entry name" value="BLR7070 PROTEIN"/>
    <property type="match status" value="1"/>
</dbReference>
<evidence type="ECO:0000313" key="3">
    <source>
        <dbReference type="RefSeq" id="XP_033464347.1"/>
    </source>
</evidence>
<dbReference type="PANTHER" id="PTHR37957:SF1">
    <property type="entry name" value="PHYTASE-LIKE DOMAIN-CONTAINING PROTEIN"/>
    <property type="match status" value="1"/>
</dbReference>
<dbReference type="OrthoDB" id="425936at2759"/>
<gene>
    <name evidence="3" type="ORF">K489DRAFT_406024</name>
</gene>
<dbReference type="RefSeq" id="XP_033464347.1">
    <property type="nucleotide sequence ID" value="XM_033607210.1"/>
</dbReference>
<dbReference type="AlphaFoldDB" id="A0A6J3MH84"/>
<feature type="domain" description="Phytase-like" evidence="1">
    <location>
        <begin position="177"/>
        <end position="446"/>
    </location>
</feature>
<dbReference type="Proteomes" id="UP000504637">
    <property type="component" value="Unplaced"/>
</dbReference>
<proteinExistence type="predicted"/>
<evidence type="ECO:0000313" key="2">
    <source>
        <dbReference type="Proteomes" id="UP000504637"/>
    </source>
</evidence>
<reference evidence="3" key="2">
    <citation type="submission" date="2020-04" db="EMBL/GenBank/DDBJ databases">
        <authorList>
            <consortium name="NCBI Genome Project"/>
        </authorList>
    </citation>
    <scope>NUCLEOTIDE SEQUENCE</scope>
    <source>
        <strain evidence="3">CBS 342.82</strain>
    </source>
</reference>
<name>A0A6J3MH84_9PEZI</name>
<reference evidence="3" key="1">
    <citation type="submission" date="2020-01" db="EMBL/GenBank/DDBJ databases">
        <authorList>
            <consortium name="DOE Joint Genome Institute"/>
            <person name="Haridas S."/>
            <person name="Albert R."/>
            <person name="Binder M."/>
            <person name="Bloem J."/>
            <person name="Labutti K."/>
            <person name="Salamov A."/>
            <person name="Andreopoulos B."/>
            <person name="Baker S.E."/>
            <person name="Barry K."/>
            <person name="Bills G."/>
            <person name="Bluhm B.H."/>
            <person name="Cannon C."/>
            <person name="Castanera R."/>
            <person name="Culley D.E."/>
            <person name="Daum C."/>
            <person name="Ezra D."/>
            <person name="Gonzalez J.B."/>
            <person name="Henrissat B."/>
            <person name="Kuo A."/>
            <person name="Liang C."/>
            <person name="Lipzen A."/>
            <person name="Lutzoni F."/>
            <person name="Magnuson J."/>
            <person name="Mondo S."/>
            <person name="Nolan M."/>
            <person name="Ohm R."/>
            <person name="Pangilinan J."/>
            <person name="Park H.-J."/>
            <person name="Ramirez L."/>
            <person name="Alfaro M."/>
            <person name="Sun H."/>
            <person name="Tritt A."/>
            <person name="Yoshinaga Y."/>
            <person name="Zwiers L.-H."/>
            <person name="Turgeon B.G."/>
            <person name="Goodwin S.B."/>
            <person name="Spatafora J.W."/>
            <person name="Crous P.W."/>
            <person name="Grigoriev I.V."/>
        </authorList>
    </citation>
    <scope>NUCLEOTIDE SEQUENCE</scope>
    <source>
        <strain evidence="3">CBS 342.82</strain>
    </source>
</reference>
<organism evidence="3">
    <name type="scientific">Dissoconium aciculare CBS 342.82</name>
    <dbReference type="NCBI Taxonomy" id="1314786"/>
    <lineage>
        <taxon>Eukaryota</taxon>
        <taxon>Fungi</taxon>
        <taxon>Dikarya</taxon>
        <taxon>Ascomycota</taxon>
        <taxon>Pezizomycotina</taxon>
        <taxon>Dothideomycetes</taxon>
        <taxon>Dothideomycetidae</taxon>
        <taxon>Mycosphaerellales</taxon>
        <taxon>Dissoconiaceae</taxon>
        <taxon>Dissoconium</taxon>
    </lineage>
</organism>
<dbReference type="GeneID" id="54365010"/>
<dbReference type="InterPro" id="IPR027372">
    <property type="entry name" value="Phytase-like_dom"/>
</dbReference>